<dbReference type="Proteomes" id="UP001501496">
    <property type="component" value="Unassembled WGS sequence"/>
</dbReference>
<comment type="caution">
    <text evidence="1">The sequence shown here is derived from an EMBL/GenBank/DDBJ whole genome shotgun (WGS) entry which is preliminary data.</text>
</comment>
<dbReference type="EMBL" id="BAABCA010000004">
    <property type="protein sequence ID" value="GAA4235988.1"/>
    <property type="molecule type" value="Genomic_DNA"/>
</dbReference>
<reference evidence="2" key="1">
    <citation type="journal article" date="2019" name="Int. J. Syst. Evol. Microbiol.">
        <title>The Global Catalogue of Microorganisms (GCM) 10K type strain sequencing project: providing services to taxonomists for standard genome sequencing and annotation.</title>
        <authorList>
            <consortium name="The Broad Institute Genomics Platform"/>
            <consortium name="The Broad Institute Genome Sequencing Center for Infectious Disease"/>
            <person name="Wu L."/>
            <person name="Ma J."/>
        </authorList>
    </citation>
    <scope>NUCLEOTIDE SEQUENCE [LARGE SCALE GENOMIC DNA]</scope>
    <source>
        <strain evidence="2">JCM 17630</strain>
    </source>
</reference>
<protein>
    <recommendedName>
        <fullName evidence="3">UDP-glycosyltransferase</fullName>
    </recommendedName>
</protein>
<proteinExistence type="predicted"/>
<sequence>MINKKVFILIPSGIALRNFAFTKFHDLAKAQNLDITYWNSTPFSISEMGYKEIRLSNIKPHWLTGILKNARKTIELNLNIKNTGDSIYNAYKFPASNKSLKAVVKSIITKISTTLFSSPKGLERLKKIINKIESSTAYYNNCVNVLKKEQPDFLFCTNQRIVDAIAPLLAARSMGIPTATFIFSWDNLPKATLVVDTDYYFVWSDFMKNEMLYYYAQINANQIKITGTPQFESHYDSETIKTKEVFYKDYNLDLKKEYVCFSGDDVTTSPDDPKYLDDFAKAIASLNTKGYNLGILFRKCPVDFSNRYDNVISKYKGLIIEVAPKWQNVNNTWNTMLPSKEDNILLSNTIAHSLFVVNLGSSMVFDYAAFNKACGYFNYNQKEQLNTNWSIHTCYKYIHFRSMPEGAVVYFDQAEEIEEKILSIIKIKSDTAKKAKLWYDIICKFPQKESSNRILYEISKIISKKRK</sequence>
<accession>A0ABP8C9W2</accession>
<evidence type="ECO:0000313" key="1">
    <source>
        <dbReference type="EMBL" id="GAA4235988.1"/>
    </source>
</evidence>
<evidence type="ECO:0008006" key="3">
    <source>
        <dbReference type="Google" id="ProtNLM"/>
    </source>
</evidence>
<keyword evidence="2" id="KW-1185">Reference proteome</keyword>
<dbReference type="SUPFAM" id="SSF53756">
    <property type="entry name" value="UDP-Glycosyltransferase/glycogen phosphorylase"/>
    <property type="match status" value="1"/>
</dbReference>
<evidence type="ECO:0000313" key="2">
    <source>
        <dbReference type="Proteomes" id="UP001501496"/>
    </source>
</evidence>
<name>A0ABP8C9W2_9FLAO</name>
<dbReference type="RefSeq" id="WP_344787997.1">
    <property type="nucleotide sequence ID" value="NZ_BAABCA010000004.1"/>
</dbReference>
<gene>
    <name evidence="1" type="ORF">GCM10022291_19280</name>
</gene>
<organism evidence="1 2">
    <name type="scientific">Postechiella marina</name>
    <dbReference type="NCBI Taxonomy" id="943941"/>
    <lineage>
        <taxon>Bacteria</taxon>
        <taxon>Pseudomonadati</taxon>
        <taxon>Bacteroidota</taxon>
        <taxon>Flavobacteriia</taxon>
        <taxon>Flavobacteriales</taxon>
        <taxon>Flavobacteriaceae</taxon>
        <taxon>Postechiella</taxon>
    </lineage>
</organism>